<dbReference type="GO" id="GO:0019005">
    <property type="term" value="C:SCF ubiquitin ligase complex"/>
    <property type="evidence" value="ECO:0007669"/>
    <property type="project" value="TreeGrafter"/>
</dbReference>
<sequence>MGNDNFPIAEDIKKVYESLPLLNCVNFSNVMGIRSKHFFGELTGRCPELQEIVFNDKLHNYSISPRIVGFPIHGCTLFKDFLRVHGTNLVSLVFSNLYLMATVDLFSTIGNSCPNLEVLKVENVDHDDTVSFPTVQMQSHCPKLRILCLGYPVIIANQARVTGFINLEIFKNPSKLNFLFPRCSVDAVIFESQKLKELDISKCVFTKSNCLHPVNYSHLESLNISSGIVYDVACFTEVMQKWSDSLKVLDVSNMTDVSLNDVFQSVILDGGLANLTTLNLKGTSVTIPTVKLIVENCPQLHVLNLEFCFELEEFSSKYEGETAILRLCSRLISFGY</sequence>
<dbReference type="GO" id="GO:0031146">
    <property type="term" value="P:SCF-dependent proteasomal ubiquitin-dependent protein catabolic process"/>
    <property type="evidence" value="ECO:0007669"/>
    <property type="project" value="TreeGrafter"/>
</dbReference>
<dbReference type="Gene3D" id="3.80.10.10">
    <property type="entry name" value="Ribonuclease Inhibitor"/>
    <property type="match status" value="1"/>
</dbReference>
<reference evidence="1 2" key="1">
    <citation type="journal article" date="2019" name="Sci. Rep.">
        <title>Orb-weaving spider Araneus ventricosus genome elucidates the spidroin gene catalogue.</title>
        <authorList>
            <person name="Kono N."/>
            <person name="Nakamura H."/>
            <person name="Ohtoshi R."/>
            <person name="Moran D.A.P."/>
            <person name="Shinohara A."/>
            <person name="Yoshida Y."/>
            <person name="Fujiwara M."/>
            <person name="Mori M."/>
            <person name="Tomita M."/>
            <person name="Arakawa K."/>
        </authorList>
    </citation>
    <scope>NUCLEOTIDE SEQUENCE [LARGE SCALE GENOMIC DNA]</scope>
</reference>
<dbReference type="InterPro" id="IPR032675">
    <property type="entry name" value="LRR_dom_sf"/>
</dbReference>
<dbReference type="EMBL" id="BGPR01000883">
    <property type="protein sequence ID" value="GBM39056.1"/>
    <property type="molecule type" value="Genomic_DNA"/>
</dbReference>
<dbReference type="SUPFAM" id="SSF52047">
    <property type="entry name" value="RNI-like"/>
    <property type="match status" value="1"/>
</dbReference>
<comment type="caution">
    <text evidence="1">The sequence shown here is derived from an EMBL/GenBank/DDBJ whole genome shotgun (WGS) entry which is preliminary data.</text>
</comment>
<protein>
    <submittedName>
        <fullName evidence="1">Uncharacterized protein</fullName>
    </submittedName>
</protein>
<proteinExistence type="predicted"/>
<evidence type="ECO:0000313" key="1">
    <source>
        <dbReference type="EMBL" id="GBM39056.1"/>
    </source>
</evidence>
<dbReference type="PANTHER" id="PTHR13318:SF95">
    <property type="entry name" value="F-BOX PROTEIN YLR352W"/>
    <property type="match status" value="1"/>
</dbReference>
<dbReference type="OrthoDB" id="3134645at2759"/>
<dbReference type="PANTHER" id="PTHR13318">
    <property type="entry name" value="PARTNER OF PAIRED, ISOFORM B-RELATED"/>
    <property type="match status" value="1"/>
</dbReference>
<evidence type="ECO:0000313" key="2">
    <source>
        <dbReference type="Proteomes" id="UP000499080"/>
    </source>
</evidence>
<dbReference type="AlphaFoldDB" id="A0A4Y2FEY9"/>
<accession>A0A4Y2FEY9</accession>
<keyword evidence="2" id="KW-1185">Reference proteome</keyword>
<name>A0A4Y2FEY9_ARAVE</name>
<dbReference type="Proteomes" id="UP000499080">
    <property type="component" value="Unassembled WGS sequence"/>
</dbReference>
<organism evidence="1 2">
    <name type="scientific">Araneus ventricosus</name>
    <name type="common">Orbweaver spider</name>
    <name type="synonym">Epeira ventricosa</name>
    <dbReference type="NCBI Taxonomy" id="182803"/>
    <lineage>
        <taxon>Eukaryota</taxon>
        <taxon>Metazoa</taxon>
        <taxon>Ecdysozoa</taxon>
        <taxon>Arthropoda</taxon>
        <taxon>Chelicerata</taxon>
        <taxon>Arachnida</taxon>
        <taxon>Araneae</taxon>
        <taxon>Araneomorphae</taxon>
        <taxon>Entelegynae</taxon>
        <taxon>Araneoidea</taxon>
        <taxon>Araneidae</taxon>
        <taxon>Araneus</taxon>
    </lineage>
</organism>
<gene>
    <name evidence="1" type="ORF">AVEN_119757_1</name>
</gene>